<gene>
    <name evidence="1" type="ORF">LCGC14_2858220</name>
</gene>
<accession>A0A0F8YT83</accession>
<sequence length="32" mass="3843">VTEMEYVEGDRYWVMTFSDGSEMSFRFMAELV</sequence>
<name>A0A0F8YT83_9ZZZZ</name>
<organism evidence="1">
    <name type="scientific">marine sediment metagenome</name>
    <dbReference type="NCBI Taxonomy" id="412755"/>
    <lineage>
        <taxon>unclassified sequences</taxon>
        <taxon>metagenomes</taxon>
        <taxon>ecological metagenomes</taxon>
    </lineage>
</organism>
<protein>
    <submittedName>
        <fullName evidence="1">Uncharacterized protein</fullName>
    </submittedName>
</protein>
<evidence type="ECO:0000313" key="1">
    <source>
        <dbReference type="EMBL" id="KKK76975.1"/>
    </source>
</evidence>
<dbReference type="AlphaFoldDB" id="A0A0F8YT83"/>
<comment type="caution">
    <text evidence="1">The sequence shown here is derived from an EMBL/GenBank/DDBJ whole genome shotgun (WGS) entry which is preliminary data.</text>
</comment>
<dbReference type="EMBL" id="LAZR01055172">
    <property type="protein sequence ID" value="KKK76975.1"/>
    <property type="molecule type" value="Genomic_DNA"/>
</dbReference>
<proteinExistence type="predicted"/>
<feature type="non-terminal residue" evidence="1">
    <location>
        <position position="1"/>
    </location>
</feature>
<reference evidence="1" key="1">
    <citation type="journal article" date="2015" name="Nature">
        <title>Complex archaea that bridge the gap between prokaryotes and eukaryotes.</title>
        <authorList>
            <person name="Spang A."/>
            <person name="Saw J.H."/>
            <person name="Jorgensen S.L."/>
            <person name="Zaremba-Niedzwiedzka K."/>
            <person name="Martijn J."/>
            <person name="Lind A.E."/>
            <person name="van Eijk R."/>
            <person name="Schleper C."/>
            <person name="Guy L."/>
            <person name="Ettema T.J."/>
        </authorList>
    </citation>
    <scope>NUCLEOTIDE SEQUENCE</scope>
</reference>